<evidence type="ECO:0000256" key="3">
    <source>
        <dbReference type="ARBA" id="ARBA00022603"/>
    </source>
</evidence>
<dbReference type="GeneID" id="73470272"/>
<dbReference type="PANTHER" id="PTHR10920">
    <property type="entry name" value="RIBOSOMAL RNA METHYLTRANSFERASE"/>
    <property type="match status" value="1"/>
</dbReference>
<dbReference type="PANTHER" id="PTHR10920:SF18">
    <property type="entry name" value="RRNA METHYLTRANSFERASE 2, MITOCHONDRIAL"/>
    <property type="match status" value="1"/>
</dbReference>
<gene>
    <name evidence="8" type="ORF">J8A68_003472</name>
</gene>
<dbReference type="Pfam" id="PF01728">
    <property type="entry name" value="FtsJ"/>
    <property type="match status" value="1"/>
</dbReference>
<evidence type="ECO:0000256" key="5">
    <source>
        <dbReference type="ARBA" id="ARBA00022691"/>
    </source>
</evidence>
<keyword evidence="9" id="KW-1185">Reference proteome</keyword>
<dbReference type="OrthoDB" id="20105at2759"/>
<comment type="similarity">
    <text evidence="1">Belongs to the class I-like SAM-binding methyltransferase superfamily. RNA methyltransferase RlmE family.</text>
</comment>
<reference evidence="8 9" key="1">
    <citation type="journal article" date="2021" name="DNA Res.">
        <title>Genome analysis of Candida subhashii reveals its hybrid nature and dual mitochondrial genome conformations.</title>
        <authorList>
            <person name="Mixao V."/>
            <person name="Hegedusova E."/>
            <person name="Saus E."/>
            <person name="Pryszcz L.P."/>
            <person name="Cillingova A."/>
            <person name="Nosek J."/>
            <person name="Gabaldon T."/>
        </authorList>
    </citation>
    <scope>NUCLEOTIDE SEQUENCE [LARGE SCALE GENOMIC DNA]</scope>
    <source>
        <strain evidence="8 9">CBS 10753</strain>
    </source>
</reference>
<dbReference type="GO" id="GO:0008650">
    <property type="term" value="F:rRNA (uridine-2'-O-)-methyltransferase activity"/>
    <property type="evidence" value="ECO:0007669"/>
    <property type="project" value="TreeGrafter"/>
</dbReference>
<keyword evidence="4" id="KW-0808">Transferase</keyword>
<evidence type="ECO:0000313" key="9">
    <source>
        <dbReference type="Proteomes" id="UP000694255"/>
    </source>
</evidence>
<dbReference type="InterPro" id="IPR002877">
    <property type="entry name" value="RNA_MeTrfase_FtsJ_dom"/>
</dbReference>
<name>A0A8J5UHH9_9ASCO</name>
<keyword evidence="2" id="KW-0698">rRNA processing</keyword>
<evidence type="ECO:0000313" key="8">
    <source>
        <dbReference type="EMBL" id="KAG7663003.1"/>
    </source>
</evidence>
<comment type="caution">
    <text evidence="8">The sequence shown here is derived from an EMBL/GenBank/DDBJ whole genome shotgun (WGS) entry which is preliminary data.</text>
</comment>
<keyword evidence="5" id="KW-0949">S-adenosyl-L-methionine</keyword>
<evidence type="ECO:0000256" key="1">
    <source>
        <dbReference type="ARBA" id="ARBA00009258"/>
    </source>
</evidence>
<protein>
    <recommendedName>
        <fullName evidence="6">rRNA methyltransferase 2, mitochondrial</fullName>
    </recommendedName>
</protein>
<proteinExistence type="inferred from homology"/>
<accession>A0A8J5UHH9</accession>
<evidence type="ECO:0000256" key="2">
    <source>
        <dbReference type="ARBA" id="ARBA00022552"/>
    </source>
</evidence>
<dbReference type="GO" id="GO:0005739">
    <property type="term" value="C:mitochondrion"/>
    <property type="evidence" value="ECO:0007669"/>
    <property type="project" value="TreeGrafter"/>
</dbReference>
<dbReference type="AlphaFoldDB" id="A0A8J5UHH9"/>
<dbReference type="RefSeq" id="XP_049263236.1">
    <property type="nucleotide sequence ID" value="XM_049407331.1"/>
</dbReference>
<sequence>MIQRYLGNIHLSIRCFTTSHSTLAKHGQNSFAKKRSIEEIIKSHGIDSYNYLAELDRKFIIIDPSVKKVLDIGWVPGNWMEYTVHQLTHLHGIDGSLADSGCHVLGFDILFQTPPPGVSTIQGNIFSKSSQALVINHLKEFTWGQSLKVGLPKLQPEDTIEPKSYFTKEQEESMLDHKLDEVNKDLAHLNLSPKLPDSELDLQNVDFRTDLVISDLSKPGMQTDGFYSRSWSMPYNRLNNNSPLNNSVLSPGKASLDLADAALMLTCNALKPGGKFLLRLSRVFPHDKEIHLLNRRLNKVFKVVERINSHPEIKAQPQDMIYLCKHKKQDGEYTISDIFNMKI</sequence>
<dbReference type="EMBL" id="JAGSYN010000154">
    <property type="protein sequence ID" value="KAG7663003.1"/>
    <property type="molecule type" value="Genomic_DNA"/>
</dbReference>
<organism evidence="8 9">
    <name type="scientific">[Candida] subhashii</name>
    <dbReference type="NCBI Taxonomy" id="561895"/>
    <lineage>
        <taxon>Eukaryota</taxon>
        <taxon>Fungi</taxon>
        <taxon>Dikarya</taxon>
        <taxon>Ascomycota</taxon>
        <taxon>Saccharomycotina</taxon>
        <taxon>Pichiomycetes</taxon>
        <taxon>Debaryomycetaceae</taxon>
        <taxon>Spathaspora</taxon>
    </lineage>
</organism>
<dbReference type="InterPro" id="IPR050082">
    <property type="entry name" value="RNA_methyltr_RlmE"/>
</dbReference>
<evidence type="ECO:0000259" key="7">
    <source>
        <dbReference type="Pfam" id="PF01728"/>
    </source>
</evidence>
<evidence type="ECO:0000256" key="4">
    <source>
        <dbReference type="ARBA" id="ARBA00022679"/>
    </source>
</evidence>
<feature type="domain" description="Ribosomal RNA methyltransferase FtsJ" evidence="7">
    <location>
        <begin position="52"/>
        <end position="310"/>
    </location>
</feature>
<dbReference type="Proteomes" id="UP000694255">
    <property type="component" value="Unassembled WGS sequence"/>
</dbReference>
<evidence type="ECO:0000256" key="6">
    <source>
        <dbReference type="ARBA" id="ARBA00041184"/>
    </source>
</evidence>
<keyword evidence="3" id="KW-0489">Methyltransferase</keyword>